<feature type="chain" id="PRO_5044205663" evidence="1">
    <location>
        <begin position="36"/>
        <end position="405"/>
    </location>
</feature>
<dbReference type="RefSeq" id="WP_369185336.1">
    <property type="nucleotide sequence ID" value="NZ_CP163445.1"/>
</dbReference>
<gene>
    <name evidence="2" type="ORF">AB2U05_33950</name>
</gene>
<evidence type="ECO:0000313" key="2">
    <source>
        <dbReference type="EMBL" id="XDQ83157.1"/>
    </source>
</evidence>
<dbReference type="EMBL" id="CP163445">
    <property type="protein sequence ID" value="XDQ83157.1"/>
    <property type="molecule type" value="Genomic_DNA"/>
</dbReference>
<dbReference type="GO" id="GO:0008237">
    <property type="term" value="F:metallopeptidase activity"/>
    <property type="evidence" value="ECO:0007669"/>
    <property type="project" value="UniProtKB-KW"/>
</dbReference>
<evidence type="ECO:0000256" key="1">
    <source>
        <dbReference type="SAM" id="SignalP"/>
    </source>
</evidence>
<dbReference type="PANTHER" id="PTHR41775:SF1">
    <property type="entry name" value="PEPTIDASE M6-LIKE DOMAIN-CONTAINING PROTEIN"/>
    <property type="match status" value="1"/>
</dbReference>
<dbReference type="PANTHER" id="PTHR41775">
    <property type="entry name" value="SECRETED PROTEIN-RELATED"/>
    <property type="match status" value="1"/>
</dbReference>
<sequence length="405" mass="43859">MDRSVRPRTSLPAALALVMAALLALLVIPAHPARADDGSGSACALQGATGYLDEGQRTDYTRFQNPIGTKHVGVVYVDFPDATGTALPLTSYEDTLKGAADWMRNASYGRTALDIRTPYAAWVRMPKNSTDYNWARGFSWTTHQAYVKDALTAAAAARVDLSPYDMFYVVPTATAAAIGHTPTFVQDPAVPTWVWNAPTGSWVLVHWAVTFGQDMWHWGYKVADHETAHTFGLPDLYAYSGDQHRYVGGWDLMGRISGPAPQYFAWEAWKLGWIGDGQVSCLATANSYATTLTGLEYGGTGYRLAVVRTGATTAYVAESRKAAYDDAGACATGVVIYKVDTSVTTGNGPIQVVGNPGAAAPTGTCTALDMQTWRPGQWFQDDTARVRIYVNGSDASTDTVWTYKW</sequence>
<feature type="signal peptide" evidence="1">
    <location>
        <begin position="1"/>
        <end position="35"/>
    </location>
</feature>
<protein>
    <submittedName>
        <fullName evidence="2">M6 family metalloprotease domain-containing protein</fullName>
    </submittedName>
</protein>
<name>A0AB39TV88_9ACTN</name>
<keyword evidence="2" id="KW-0482">Metalloprotease</keyword>
<dbReference type="AlphaFoldDB" id="A0AB39TV88"/>
<accession>A0AB39TV88</accession>
<keyword evidence="2" id="KW-0645">Protease</keyword>
<organism evidence="2">
    <name type="scientific">Streptomyces sp. Y1</name>
    <dbReference type="NCBI Taxonomy" id="3238634"/>
    <lineage>
        <taxon>Bacteria</taxon>
        <taxon>Bacillati</taxon>
        <taxon>Actinomycetota</taxon>
        <taxon>Actinomycetes</taxon>
        <taxon>Kitasatosporales</taxon>
        <taxon>Streptomycetaceae</taxon>
        <taxon>Streptomyces</taxon>
    </lineage>
</organism>
<keyword evidence="2" id="KW-0378">Hydrolase</keyword>
<dbReference type="NCBIfam" id="TIGR03296">
    <property type="entry name" value="M6dom_TIGR03296"/>
    <property type="match status" value="1"/>
</dbReference>
<reference evidence="2" key="1">
    <citation type="submission" date="2024-07" db="EMBL/GenBank/DDBJ databases">
        <authorList>
            <person name="Yu S.T."/>
        </authorList>
    </citation>
    <scope>NUCLEOTIDE SEQUENCE</scope>
    <source>
        <strain evidence="2">Y1</strain>
    </source>
</reference>
<proteinExistence type="predicted"/>
<dbReference type="GO" id="GO:0006508">
    <property type="term" value="P:proteolysis"/>
    <property type="evidence" value="ECO:0007669"/>
    <property type="project" value="InterPro"/>
</dbReference>
<keyword evidence="1" id="KW-0732">Signal</keyword>
<dbReference type="InterPro" id="IPR008757">
    <property type="entry name" value="Peptidase_M6-like_domain"/>
</dbReference>